<dbReference type="Proteomes" id="UP001152561">
    <property type="component" value="Unassembled WGS sequence"/>
</dbReference>
<proteinExistence type="predicted"/>
<accession>A0A9Q1QVK2</accession>
<sequence length="158" mass="18194">MAWRKCHAGVFMRRGYRPSQEKLGKCKSQLRSSRCRSTIFEGSSNNHSGHNCSSIQLGHASTYTMSQPIPQMMSPQGQVHIYLINKSLNNFVMQIQELRIDLATLTHHVNWVFQSQELMMLRLEYVATRLERIFSYCGIQIKTNPKTSTTSEILKNNV</sequence>
<reference evidence="2" key="1">
    <citation type="journal article" date="2023" name="Proc. Natl. Acad. Sci. U.S.A.">
        <title>Genomic and structural basis for evolution of tropane alkaloid biosynthesis.</title>
        <authorList>
            <person name="Wanga Y.-J."/>
            <person name="Taina T."/>
            <person name="Yua J.-Y."/>
            <person name="Lia J."/>
            <person name="Xua B."/>
            <person name="Chenc J."/>
            <person name="D'Auriad J.C."/>
            <person name="Huanga J.-P."/>
            <person name="Huanga S.-X."/>
        </authorList>
    </citation>
    <scope>NUCLEOTIDE SEQUENCE [LARGE SCALE GENOMIC DNA]</scope>
    <source>
        <strain evidence="2">cv. KIB-2019</strain>
    </source>
</reference>
<evidence type="ECO:0000313" key="1">
    <source>
        <dbReference type="EMBL" id="KAJ8528881.1"/>
    </source>
</evidence>
<keyword evidence="2" id="KW-1185">Reference proteome</keyword>
<organism evidence="1 2">
    <name type="scientific">Anisodus acutangulus</name>
    <dbReference type="NCBI Taxonomy" id="402998"/>
    <lineage>
        <taxon>Eukaryota</taxon>
        <taxon>Viridiplantae</taxon>
        <taxon>Streptophyta</taxon>
        <taxon>Embryophyta</taxon>
        <taxon>Tracheophyta</taxon>
        <taxon>Spermatophyta</taxon>
        <taxon>Magnoliopsida</taxon>
        <taxon>eudicotyledons</taxon>
        <taxon>Gunneridae</taxon>
        <taxon>Pentapetalae</taxon>
        <taxon>asterids</taxon>
        <taxon>lamiids</taxon>
        <taxon>Solanales</taxon>
        <taxon>Solanaceae</taxon>
        <taxon>Solanoideae</taxon>
        <taxon>Hyoscyameae</taxon>
        <taxon>Anisodus</taxon>
    </lineage>
</organism>
<dbReference type="AlphaFoldDB" id="A0A9Q1QVK2"/>
<dbReference type="EMBL" id="JAJAGQ010000022">
    <property type="protein sequence ID" value="KAJ8528881.1"/>
    <property type="molecule type" value="Genomic_DNA"/>
</dbReference>
<evidence type="ECO:0000313" key="2">
    <source>
        <dbReference type="Proteomes" id="UP001152561"/>
    </source>
</evidence>
<comment type="caution">
    <text evidence="1">The sequence shown here is derived from an EMBL/GenBank/DDBJ whole genome shotgun (WGS) entry which is preliminary data.</text>
</comment>
<gene>
    <name evidence="1" type="ORF">K7X08_030621</name>
</gene>
<name>A0A9Q1QVK2_9SOLA</name>
<protein>
    <submittedName>
        <fullName evidence="1">Uncharacterized protein</fullName>
    </submittedName>
</protein>